<keyword evidence="3" id="KW-1185">Reference proteome</keyword>
<reference evidence="2 3" key="1">
    <citation type="journal article" date="2023" name="Commun. Biol.">
        <title>Genome analysis of Parmales, the sister group of diatoms, reveals the evolutionary specialization of diatoms from phago-mixotrophs to photoautotrophs.</title>
        <authorList>
            <person name="Ban H."/>
            <person name="Sato S."/>
            <person name="Yoshikawa S."/>
            <person name="Yamada K."/>
            <person name="Nakamura Y."/>
            <person name="Ichinomiya M."/>
            <person name="Sato N."/>
            <person name="Blanc-Mathieu R."/>
            <person name="Endo H."/>
            <person name="Kuwata A."/>
            <person name="Ogata H."/>
        </authorList>
    </citation>
    <scope>NUCLEOTIDE SEQUENCE [LARGE SCALE GENOMIC DNA]</scope>
</reference>
<comment type="caution">
    <text evidence="2">The sequence shown here is derived from an EMBL/GenBank/DDBJ whole genome shotgun (WGS) entry which is preliminary data.</text>
</comment>
<dbReference type="Proteomes" id="UP001165060">
    <property type="component" value="Unassembled WGS sequence"/>
</dbReference>
<dbReference type="EMBL" id="BRYB01001059">
    <property type="protein sequence ID" value="GMI42297.1"/>
    <property type="molecule type" value="Genomic_DNA"/>
</dbReference>
<feature type="chain" id="PRO_5046537638" evidence="1">
    <location>
        <begin position="18"/>
        <end position="162"/>
    </location>
</feature>
<feature type="signal peptide" evidence="1">
    <location>
        <begin position="1"/>
        <end position="17"/>
    </location>
</feature>
<proteinExistence type="predicted"/>
<accession>A0ABQ6N7F7</accession>
<keyword evidence="1" id="KW-0732">Signal</keyword>
<gene>
    <name evidence="2" type="ORF">TeGR_g6628</name>
</gene>
<name>A0ABQ6N7F7_9STRA</name>
<evidence type="ECO:0000256" key="1">
    <source>
        <dbReference type="SAM" id="SignalP"/>
    </source>
</evidence>
<evidence type="ECO:0000313" key="3">
    <source>
        <dbReference type="Proteomes" id="UP001165060"/>
    </source>
</evidence>
<sequence length="162" mass="17337">MKAAYLALAFASGLAKADEFANSTDGNLTTRPDTCYTDQLDCMDSCRDPDFGASCDSEIAGVNLWWCCHNPSPGCYSNLNDAAAHCSGGAGSVKKLDDYYYCCMQNSCCHHDDDECAIGDTCCLDDCDDPLTCAYTDSGCEGKYGQLHGCQLDDKFGCVVGK</sequence>
<evidence type="ECO:0000313" key="2">
    <source>
        <dbReference type="EMBL" id="GMI42297.1"/>
    </source>
</evidence>
<protein>
    <submittedName>
        <fullName evidence="2">Uncharacterized protein</fullName>
    </submittedName>
</protein>
<organism evidence="2 3">
    <name type="scientific">Tetraparma gracilis</name>
    <dbReference type="NCBI Taxonomy" id="2962635"/>
    <lineage>
        <taxon>Eukaryota</taxon>
        <taxon>Sar</taxon>
        <taxon>Stramenopiles</taxon>
        <taxon>Ochrophyta</taxon>
        <taxon>Bolidophyceae</taxon>
        <taxon>Parmales</taxon>
        <taxon>Triparmaceae</taxon>
        <taxon>Tetraparma</taxon>
    </lineage>
</organism>